<dbReference type="AlphaFoldDB" id="A0AAW0S9Y5"/>
<reference evidence="2 3" key="1">
    <citation type="submission" date="2023-03" db="EMBL/GenBank/DDBJ databases">
        <title>High-quality genome of Scylla paramamosain provides insights in environmental adaptation.</title>
        <authorList>
            <person name="Zhang L."/>
        </authorList>
    </citation>
    <scope>NUCLEOTIDE SEQUENCE [LARGE SCALE GENOMIC DNA]</scope>
    <source>
        <strain evidence="2">LZ_2023a</strain>
        <tissue evidence="2">Muscle</tissue>
    </source>
</reference>
<dbReference type="InterPro" id="IPR002350">
    <property type="entry name" value="Kazal_dom"/>
</dbReference>
<proteinExistence type="predicted"/>
<comment type="caution">
    <text evidence="2">The sequence shown here is derived from an EMBL/GenBank/DDBJ whole genome shotgun (WGS) entry which is preliminary data.</text>
</comment>
<keyword evidence="3" id="KW-1185">Reference proteome</keyword>
<accession>A0AAW0S9Y5</accession>
<evidence type="ECO:0000313" key="3">
    <source>
        <dbReference type="Proteomes" id="UP001487740"/>
    </source>
</evidence>
<evidence type="ECO:0000259" key="1">
    <source>
        <dbReference type="PROSITE" id="PS51465"/>
    </source>
</evidence>
<name>A0AAW0S9Y5_SCYPA</name>
<dbReference type="EMBL" id="JARAKH010004238">
    <property type="protein sequence ID" value="KAK8372124.1"/>
    <property type="molecule type" value="Genomic_DNA"/>
</dbReference>
<dbReference type="SMART" id="SM00280">
    <property type="entry name" value="KAZAL"/>
    <property type="match status" value="1"/>
</dbReference>
<sequence>MPGVKDSSCSSHCFVVKKQTRVCGSDNNIYNNLCALDYQKCIDPTLTQLDEAACKKLLRGLRGQPALKEEATATDLQQYYNSRHDGS</sequence>
<dbReference type="InterPro" id="IPR036058">
    <property type="entry name" value="Kazal_dom_sf"/>
</dbReference>
<dbReference type="Pfam" id="PF07648">
    <property type="entry name" value="Kazal_2"/>
    <property type="match status" value="1"/>
</dbReference>
<evidence type="ECO:0000313" key="2">
    <source>
        <dbReference type="EMBL" id="KAK8372124.1"/>
    </source>
</evidence>
<protein>
    <recommendedName>
        <fullName evidence="1">Kazal-like domain-containing protein</fullName>
    </recommendedName>
</protein>
<gene>
    <name evidence="2" type="ORF">O3P69_010933</name>
</gene>
<dbReference type="SUPFAM" id="SSF100895">
    <property type="entry name" value="Kazal-type serine protease inhibitors"/>
    <property type="match status" value="1"/>
</dbReference>
<dbReference type="Gene3D" id="3.30.60.30">
    <property type="match status" value="1"/>
</dbReference>
<dbReference type="PROSITE" id="PS51465">
    <property type="entry name" value="KAZAL_2"/>
    <property type="match status" value="1"/>
</dbReference>
<feature type="domain" description="Kazal-like" evidence="1">
    <location>
        <begin position="3"/>
        <end position="56"/>
    </location>
</feature>
<organism evidence="2 3">
    <name type="scientific">Scylla paramamosain</name>
    <name type="common">Mud crab</name>
    <dbReference type="NCBI Taxonomy" id="85552"/>
    <lineage>
        <taxon>Eukaryota</taxon>
        <taxon>Metazoa</taxon>
        <taxon>Ecdysozoa</taxon>
        <taxon>Arthropoda</taxon>
        <taxon>Crustacea</taxon>
        <taxon>Multicrustacea</taxon>
        <taxon>Malacostraca</taxon>
        <taxon>Eumalacostraca</taxon>
        <taxon>Eucarida</taxon>
        <taxon>Decapoda</taxon>
        <taxon>Pleocyemata</taxon>
        <taxon>Brachyura</taxon>
        <taxon>Eubrachyura</taxon>
        <taxon>Portunoidea</taxon>
        <taxon>Portunidae</taxon>
        <taxon>Portuninae</taxon>
        <taxon>Scylla</taxon>
    </lineage>
</organism>
<dbReference type="Proteomes" id="UP001487740">
    <property type="component" value="Unassembled WGS sequence"/>
</dbReference>